<accession>A0ABU4ZV13</accession>
<dbReference type="EMBL" id="JAVIJF010000020">
    <property type="protein sequence ID" value="MDX8527771.1"/>
    <property type="molecule type" value="Genomic_DNA"/>
</dbReference>
<dbReference type="RefSeq" id="WP_320235719.1">
    <property type="nucleotide sequence ID" value="NZ_JAVIJF010000020.1"/>
</dbReference>
<evidence type="ECO:0000313" key="1">
    <source>
        <dbReference type="EMBL" id="MDX8527771.1"/>
    </source>
</evidence>
<sequence>MMKQSALPAGMAGFLYNEDSRQLAVQNIAPVVGNLRGFSESAAVALHLVAGDGGIPI</sequence>
<evidence type="ECO:0000313" key="2">
    <source>
        <dbReference type="Proteomes" id="UP001276840"/>
    </source>
</evidence>
<reference evidence="1 2" key="1">
    <citation type="submission" date="2023-08" db="EMBL/GenBank/DDBJ databases">
        <title>Implementing the SeqCode for naming new Mesorhizobium species isolated from Vachellia karroo root nodules.</title>
        <authorList>
            <person name="Van Lill M."/>
        </authorList>
    </citation>
    <scope>NUCLEOTIDE SEQUENCE [LARGE SCALE GENOMIC DNA]</scope>
    <source>
        <strain evidence="1 2">MSK 1335</strain>
    </source>
</reference>
<comment type="caution">
    <text evidence="1">The sequence shown here is derived from an EMBL/GenBank/DDBJ whole genome shotgun (WGS) entry which is preliminary data.</text>
</comment>
<name>A0ABU4ZV13_9HYPH</name>
<organism evidence="1 2">
    <name type="scientific">Mesorhizobium montanum</name>
    <dbReference type="NCBI Taxonomy" id="3072323"/>
    <lineage>
        <taxon>Bacteria</taxon>
        <taxon>Pseudomonadati</taxon>
        <taxon>Pseudomonadota</taxon>
        <taxon>Alphaproteobacteria</taxon>
        <taxon>Hyphomicrobiales</taxon>
        <taxon>Phyllobacteriaceae</taxon>
        <taxon>Mesorhizobium</taxon>
    </lineage>
</organism>
<protein>
    <submittedName>
        <fullName evidence="1">Uncharacterized protein</fullName>
    </submittedName>
</protein>
<proteinExistence type="predicted"/>
<keyword evidence="2" id="KW-1185">Reference proteome</keyword>
<dbReference type="Proteomes" id="UP001276840">
    <property type="component" value="Unassembled WGS sequence"/>
</dbReference>
<gene>
    <name evidence="1" type="ORF">RFM68_25055</name>
</gene>